<comment type="caution">
    <text evidence="1">The sequence shown here is derived from an EMBL/GenBank/DDBJ whole genome shotgun (WGS) entry which is preliminary data.</text>
</comment>
<gene>
    <name evidence="1" type="ORF">CDV31_000422</name>
</gene>
<name>A0A428V2G9_9HYPO</name>
<dbReference type="Proteomes" id="UP000288429">
    <property type="component" value="Unassembled WGS sequence"/>
</dbReference>
<keyword evidence="2" id="KW-1185">Reference proteome</keyword>
<dbReference type="EMBL" id="NIZV01000003">
    <property type="protein sequence ID" value="RSM20733.1"/>
    <property type="molecule type" value="Genomic_DNA"/>
</dbReference>
<dbReference type="AlphaFoldDB" id="A0A428V2G9"/>
<organism evidence="1 2">
    <name type="scientific">Fusarium ambrosium</name>
    <dbReference type="NCBI Taxonomy" id="131363"/>
    <lineage>
        <taxon>Eukaryota</taxon>
        <taxon>Fungi</taxon>
        <taxon>Dikarya</taxon>
        <taxon>Ascomycota</taxon>
        <taxon>Pezizomycotina</taxon>
        <taxon>Sordariomycetes</taxon>
        <taxon>Hypocreomycetidae</taxon>
        <taxon>Hypocreales</taxon>
        <taxon>Nectriaceae</taxon>
        <taxon>Fusarium</taxon>
        <taxon>Fusarium solani species complex</taxon>
    </lineage>
</organism>
<accession>A0A428V2G9</accession>
<proteinExistence type="predicted"/>
<sequence>MCELLRPGGTKTTSPDPVFCDNGLWALSHCYLSNYLLYIPVNNELSALSKLPSIPFCIASHEETSCRPSLRGPTSLGAD</sequence>
<reference evidence="1 2" key="1">
    <citation type="submission" date="2017-06" db="EMBL/GenBank/DDBJ databases">
        <title>Cmopartive genomic analysis of Ambrosia Fusariam Clade fungi.</title>
        <authorList>
            <person name="Stajich J.E."/>
            <person name="Carrillo J."/>
            <person name="Kijimoto T."/>
            <person name="Eskalen A."/>
            <person name="O'Donnell K."/>
            <person name="Kasson M."/>
        </authorList>
    </citation>
    <scope>NUCLEOTIDE SEQUENCE [LARGE SCALE GENOMIC DNA]</scope>
    <source>
        <strain evidence="1 2">NRRL 20438</strain>
    </source>
</reference>
<evidence type="ECO:0000313" key="2">
    <source>
        <dbReference type="Proteomes" id="UP000288429"/>
    </source>
</evidence>
<protein>
    <submittedName>
        <fullName evidence="1">Uncharacterized protein</fullName>
    </submittedName>
</protein>
<evidence type="ECO:0000313" key="1">
    <source>
        <dbReference type="EMBL" id="RSM20733.1"/>
    </source>
</evidence>